<organism evidence="1 2">
    <name type="scientific">Kingdonia uniflora</name>
    <dbReference type="NCBI Taxonomy" id="39325"/>
    <lineage>
        <taxon>Eukaryota</taxon>
        <taxon>Viridiplantae</taxon>
        <taxon>Streptophyta</taxon>
        <taxon>Embryophyta</taxon>
        <taxon>Tracheophyta</taxon>
        <taxon>Spermatophyta</taxon>
        <taxon>Magnoliopsida</taxon>
        <taxon>Ranunculales</taxon>
        <taxon>Circaeasteraceae</taxon>
        <taxon>Kingdonia</taxon>
    </lineage>
</organism>
<evidence type="ECO:0000313" key="1">
    <source>
        <dbReference type="EMBL" id="KAF6163657.1"/>
    </source>
</evidence>
<dbReference type="SUPFAM" id="SSF50978">
    <property type="entry name" value="WD40 repeat-like"/>
    <property type="match status" value="1"/>
</dbReference>
<reference evidence="1 2" key="1">
    <citation type="journal article" date="2020" name="IScience">
        <title>Genome Sequencing of the Endangered Kingdonia uniflora (Circaeasteraceae, Ranunculales) Reveals Potential Mechanisms of Evolutionary Specialization.</title>
        <authorList>
            <person name="Sun Y."/>
            <person name="Deng T."/>
            <person name="Zhang A."/>
            <person name="Moore M.J."/>
            <person name="Landis J.B."/>
            <person name="Lin N."/>
            <person name="Zhang H."/>
            <person name="Zhang X."/>
            <person name="Huang J."/>
            <person name="Zhang X."/>
            <person name="Sun H."/>
            <person name="Wang H."/>
        </authorList>
    </citation>
    <scope>NUCLEOTIDE SEQUENCE [LARGE SCALE GENOMIC DNA]</scope>
    <source>
        <strain evidence="1">TB1705</strain>
        <tissue evidence="1">Leaf</tissue>
    </source>
</reference>
<gene>
    <name evidence="1" type="ORF">GIB67_036117</name>
</gene>
<dbReference type="Proteomes" id="UP000541444">
    <property type="component" value="Unassembled WGS sequence"/>
</dbReference>
<dbReference type="EMBL" id="JACGCM010000971">
    <property type="protein sequence ID" value="KAF6163657.1"/>
    <property type="molecule type" value="Genomic_DNA"/>
</dbReference>
<dbReference type="InterPro" id="IPR015943">
    <property type="entry name" value="WD40/YVTN_repeat-like_dom_sf"/>
</dbReference>
<keyword evidence="2" id="KW-1185">Reference proteome</keyword>
<evidence type="ECO:0000313" key="2">
    <source>
        <dbReference type="Proteomes" id="UP000541444"/>
    </source>
</evidence>
<dbReference type="InterPro" id="IPR036322">
    <property type="entry name" value="WD40_repeat_dom_sf"/>
</dbReference>
<name>A0A7J7N935_9MAGN</name>
<dbReference type="PANTHER" id="PTHR47467:SF1">
    <property type="entry name" value="WD40 REPEAT-CONTAINING PROTEIN"/>
    <property type="match status" value="1"/>
</dbReference>
<dbReference type="OrthoDB" id="1879717at2759"/>
<dbReference type="AlphaFoldDB" id="A0A7J7N935"/>
<proteinExistence type="predicted"/>
<sequence>MVEAKSFRKAIVPSNLLQNPSPGNLQSTRLALHVDAKRCSCDVYIASGCLLYKVEISMEGSSVTQGKEGLLIPEHAQVVHSSVVSRCPHRSEIQSVVVLEETDCRTAACTIIMSIKWQLRDNCLILGTVDSYGHLFVSRLLTDSEDIDKLTYSVPPRDNGVGEGSWAGLCFSPSQWSTAAVARCFNRSVDVYDQDIHVRSFHTLWNPSSLNFFQNSLSGSGSSLLAVSESCQLTIWDLRTKENGGCIQRIYGSLGDIIYSVCSSSAGEIAVGGADRTVTIYDPRKWAALSIWSNCSKYEITGLAFSSVDPNYMYVQGVDYEVFCGKWKDRKKIYSFRGDSNWLGFSKCSNGDVLGGWCDSGSIFVADFI</sequence>
<accession>A0A7J7N935</accession>
<dbReference type="PANTHER" id="PTHR47467">
    <property type="entry name" value="OS01G0867200 PROTEIN"/>
    <property type="match status" value="1"/>
</dbReference>
<comment type="caution">
    <text evidence="1">The sequence shown here is derived from an EMBL/GenBank/DDBJ whole genome shotgun (WGS) entry which is preliminary data.</text>
</comment>
<dbReference type="Gene3D" id="2.130.10.10">
    <property type="entry name" value="YVTN repeat-like/Quinoprotein amine dehydrogenase"/>
    <property type="match status" value="1"/>
</dbReference>
<protein>
    <submittedName>
        <fullName evidence="1">Uncharacterized protein</fullName>
    </submittedName>
</protein>